<reference evidence="2 3" key="1">
    <citation type="submission" date="2014-04" db="EMBL/GenBank/DDBJ databases">
        <authorList>
            <consortium name="DOE Joint Genome Institute"/>
            <person name="Kuo A."/>
            <person name="Kohler A."/>
            <person name="Nagy L.G."/>
            <person name="Floudas D."/>
            <person name="Copeland A."/>
            <person name="Barry K.W."/>
            <person name="Cichocki N."/>
            <person name="Veneault-Fourrey C."/>
            <person name="LaButti K."/>
            <person name="Lindquist E.A."/>
            <person name="Lipzen A."/>
            <person name="Lundell T."/>
            <person name="Morin E."/>
            <person name="Murat C."/>
            <person name="Sun H."/>
            <person name="Tunlid A."/>
            <person name="Henrissat B."/>
            <person name="Grigoriev I.V."/>
            <person name="Hibbett D.S."/>
            <person name="Martin F."/>
            <person name="Nordberg H.P."/>
            <person name="Cantor M.N."/>
            <person name="Hua S.X."/>
        </authorList>
    </citation>
    <scope>NUCLEOTIDE SEQUENCE [LARGE SCALE GENOMIC DNA]</scope>
    <source>
        <strain evidence="2 3">LaAM-08-1</strain>
    </source>
</reference>
<dbReference type="HOGENOM" id="CLU_2705210_0_0_1"/>
<proteinExistence type="predicted"/>
<protein>
    <submittedName>
        <fullName evidence="2">Uncharacterized protein</fullName>
    </submittedName>
</protein>
<evidence type="ECO:0000256" key="1">
    <source>
        <dbReference type="SAM" id="MobiDB-lite"/>
    </source>
</evidence>
<accession>A0A0C9WHY7</accession>
<reference evidence="3" key="2">
    <citation type="submission" date="2015-01" db="EMBL/GenBank/DDBJ databases">
        <title>Evolutionary Origins and Diversification of the Mycorrhizal Mutualists.</title>
        <authorList>
            <consortium name="DOE Joint Genome Institute"/>
            <consortium name="Mycorrhizal Genomics Consortium"/>
            <person name="Kohler A."/>
            <person name="Kuo A."/>
            <person name="Nagy L.G."/>
            <person name="Floudas D."/>
            <person name="Copeland A."/>
            <person name="Barry K.W."/>
            <person name="Cichocki N."/>
            <person name="Veneault-Fourrey C."/>
            <person name="LaButti K."/>
            <person name="Lindquist E.A."/>
            <person name="Lipzen A."/>
            <person name="Lundell T."/>
            <person name="Morin E."/>
            <person name="Murat C."/>
            <person name="Riley R."/>
            <person name="Ohm R."/>
            <person name="Sun H."/>
            <person name="Tunlid A."/>
            <person name="Henrissat B."/>
            <person name="Grigoriev I.V."/>
            <person name="Hibbett D.S."/>
            <person name="Martin F."/>
        </authorList>
    </citation>
    <scope>NUCLEOTIDE SEQUENCE [LARGE SCALE GENOMIC DNA]</scope>
    <source>
        <strain evidence="3">LaAM-08-1</strain>
    </source>
</reference>
<evidence type="ECO:0000313" key="2">
    <source>
        <dbReference type="EMBL" id="KIJ92014.1"/>
    </source>
</evidence>
<dbReference type="EMBL" id="KN838947">
    <property type="protein sequence ID" value="KIJ92014.1"/>
    <property type="molecule type" value="Genomic_DNA"/>
</dbReference>
<organism evidence="2 3">
    <name type="scientific">Laccaria amethystina LaAM-08-1</name>
    <dbReference type="NCBI Taxonomy" id="1095629"/>
    <lineage>
        <taxon>Eukaryota</taxon>
        <taxon>Fungi</taxon>
        <taxon>Dikarya</taxon>
        <taxon>Basidiomycota</taxon>
        <taxon>Agaricomycotina</taxon>
        <taxon>Agaricomycetes</taxon>
        <taxon>Agaricomycetidae</taxon>
        <taxon>Agaricales</taxon>
        <taxon>Agaricineae</taxon>
        <taxon>Hydnangiaceae</taxon>
        <taxon>Laccaria</taxon>
    </lineage>
</organism>
<name>A0A0C9WHY7_9AGAR</name>
<feature type="region of interest" description="Disordered" evidence="1">
    <location>
        <begin position="49"/>
        <end position="73"/>
    </location>
</feature>
<dbReference type="Proteomes" id="UP000054477">
    <property type="component" value="Unassembled WGS sequence"/>
</dbReference>
<gene>
    <name evidence="2" type="ORF">K443DRAFT_652359</name>
</gene>
<evidence type="ECO:0000313" key="3">
    <source>
        <dbReference type="Proteomes" id="UP000054477"/>
    </source>
</evidence>
<dbReference type="AlphaFoldDB" id="A0A0C9WHY7"/>
<feature type="compositionally biased region" description="Basic and acidic residues" evidence="1">
    <location>
        <begin position="59"/>
        <end position="73"/>
    </location>
</feature>
<feature type="compositionally biased region" description="Polar residues" evidence="1">
    <location>
        <begin position="49"/>
        <end position="58"/>
    </location>
</feature>
<keyword evidence="3" id="KW-1185">Reference proteome</keyword>
<sequence length="73" mass="8579">MTRRNKPRTQWTLSMIRLTREHDSPKTALYCDASWRTKRCENVAYGYLQSSRPTTPDDSQVHKDTSDHSCKHP</sequence>